<evidence type="ECO:0000313" key="1">
    <source>
        <dbReference type="EMBL" id="SOC45197.1"/>
    </source>
</evidence>
<dbReference type="Pfam" id="PF06821">
    <property type="entry name" value="Ser_hydrolase"/>
    <property type="match status" value="1"/>
</dbReference>
<evidence type="ECO:0000313" key="2">
    <source>
        <dbReference type="Proteomes" id="UP000219167"/>
    </source>
</evidence>
<reference evidence="1 2" key="1">
    <citation type="submission" date="2017-08" db="EMBL/GenBank/DDBJ databases">
        <authorList>
            <person name="de Groot N.N."/>
        </authorList>
    </citation>
    <scope>NUCLEOTIDE SEQUENCE [LARGE SCALE GENOMIC DNA]</scope>
    <source>
        <strain evidence="1 2">JC85</strain>
    </source>
</reference>
<keyword evidence="1" id="KW-0378">Hydrolase</keyword>
<sequence>MSKQVIEHAGVPVGIAIPDEGQLRFFAVKFSVFDLDQRHLLDIGNAGHINIASGFGRWTDGYDFLDRLKASIGREAFSAGNGTRLFSAAVANTGLTI</sequence>
<organism evidence="1 2">
    <name type="scientific">Rhizobium subbaraonis</name>
    <dbReference type="NCBI Taxonomy" id="908946"/>
    <lineage>
        <taxon>Bacteria</taxon>
        <taxon>Pseudomonadati</taxon>
        <taxon>Pseudomonadota</taxon>
        <taxon>Alphaproteobacteria</taxon>
        <taxon>Hyphomicrobiales</taxon>
        <taxon>Rhizobiaceae</taxon>
        <taxon>Rhizobium/Agrobacterium group</taxon>
        <taxon>Rhizobium</taxon>
    </lineage>
</organism>
<protein>
    <submittedName>
        <fullName evidence="1">Serine hydrolase</fullName>
    </submittedName>
</protein>
<gene>
    <name evidence="1" type="ORF">SAMN05892877_11455</name>
</gene>
<dbReference type="OrthoDB" id="7916629at2"/>
<dbReference type="EMBL" id="OBQD01000014">
    <property type="protein sequence ID" value="SOC45197.1"/>
    <property type="molecule type" value="Genomic_DNA"/>
</dbReference>
<dbReference type="GO" id="GO:0016787">
    <property type="term" value="F:hydrolase activity"/>
    <property type="evidence" value="ECO:0007669"/>
    <property type="project" value="UniProtKB-KW"/>
</dbReference>
<dbReference type="Proteomes" id="UP000219167">
    <property type="component" value="Unassembled WGS sequence"/>
</dbReference>
<proteinExistence type="predicted"/>
<dbReference type="AlphaFoldDB" id="A0A285UU33"/>
<keyword evidence="2" id="KW-1185">Reference proteome</keyword>
<accession>A0A285UU33</accession>
<name>A0A285UU33_9HYPH</name>
<dbReference type="InterPro" id="IPR010662">
    <property type="entry name" value="RBBP9/YdeN"/>
</dbReference>